<evidence type="ECO:0000256" key="1">
    <source>
        <dbReference type="SAM" id="MobiDB-lite"/>
    </source>
</evidence>
<keyword evidence="3" id="KW-1185">Reference proteome</keyword>
<protein>
    <submittedName>
        <fullName evidence="2">Uncharacterized protein</fullName>
    </submittedName>
</protein>
<evidence type="ECO:0000313" key="2">
    <source>
        <dbReference type="EMBL" id="CAD7648553.1"/>
    </source>
</evidence>
<accession>A0A7R9LV90</accession>
<sequence>MQSNLQNHSSSYHMNNMGTTDSMAVPTNEANDPNYSFADTIKEINELLFTSMATNDHTFTTNMTPQYTGSSSQYTGHQTQHFLVQQFP</sequence>
<dbReference type="AlphaFoldDB" id="A0A7R9LV90"/>
<dbReference type="EMBL" id="OC918037">
    <property type="protein sequence ID" value="CAD7648553.1"/>
    <property type="molecule type" value="Genomic_DNA"/>
</dbReference>
<dbReference type="EMBL" id="CAJPVJ010003212">
    <property type="protein sequence ID" value="CAG2167308.1"/>
    <property type="molecule type" value="Genomic_DNA"/>
</dbReference>
<feature type="compositionally biased region" description="Polar residues" evidence="1">
    <location>
        <begin position="1"/>
        <end position="22"/>
    </location>
</feature>
<dbReference type="Proteomes" id="UP000728032">
    <property type="component" value="Unassembled WGS sequence"/>
</dbReference>
<evidence type="ECO:0000313" key="3">
    <source>
        <dbReference type="Proteomes" id="UP000728032"/>
    </source>
</evidence>
<feature type="non-terminal residue" evidence="2">
    <location>
        <position position="88"/>
    </location>
</feature>
<organism evidence="2">
    <name type="scientific">Oppiella nova</name>
    <dbReference type="NCBI Taxonomy" id="334625"/>
    <lineage>
        <taxon>Eukaryota</taxon>
        <taxon>Metazoa</taxon>
        <taxon>Ecdysozoa</taxon>
        <taxon>Arthropoda</taxon>
        <taxon>Chelicerata</taxon>
        <taxon>Arachnida</taxon>
        <taxon>Acari</taxon>
        <taxon>Acariformes</taxon>
        <taxon>Sarcoptiformes</taxon>
        <taxon>Oribatida</taxon>
        <taxon>Brachypylina</taxon>
        <taxon>Oppioidea</taxon>
        <taxon>Oppiidae</taxon>
        <taxon>Oppiella</taxon>
    </lineage>
</organism>
<gene>
    <name evidence="2" type="ORF">ONB1V03_LOCUS6816</name>
</gene>
<name>A0A7R9LV90_9ACAR</name>
<feature type="region of interest" description="Disordered" evidence="1">
    <location>
        <begin position="1"/>
        <end position="31"/>
    </location>
</feature>
<proteinExistence type="predicted"/>
<reference evidence="2" key="1">
    <citation type="submission" date="2020-11" db="EMBL/GenBank/DDBJ databases">
        <authorList>
            <person name="Tran Van P."/>
        </authorList>
    </citation>
    <scope>NUCLEOTIDE SEQUENCE</scope>
</reference>